<sequence length="44" mass="5288">MVEETERDGMTWYRCEKCGLMFDDPEDARQHEENCDAEEPSYLQ</sequence>
<reference evidence="4" key="2">
    <citation type="submission" date="2015-05" db="EMBL/GenBank/DDBJ databases">
        <title>Complete genome sequence of Halanaeroarchaeum sulfurireducens type strain M27-SA2, a sulfate-reducer haloarchaeon from marine anoxic lake Medee.</title>
        <authorList>
            <person name="Messina E."/>
            <person name="Kublanov I.V."/>
            <person name="Toshchakov S."/>
            <person name="Arcadi E."/>
            <person name="La Spada G."/>
            <person name="La Cono V."/>
            <person name="Yakimov M.M."/>
        </authorList>
    </citation>
    <scope>NUCLEOTIDE SEQUENCE [LARGE SCALE GENOMIC DNA]</scope>
    <source>
        <strain evidence="4">M27-SA2</strain>
    </source>
</reference>
<evidence type="ECO:0000259" key="1">
    <source>
        <dbReference type="PROSITE" id="PS50157"/>
    </source>
</evidence>
<evidence type="ECO:0000313" key="4">
    <source>
        <dbReference type="Proteomes" id="UP000060390"/>
    </source>
</evidence>
<reference evidence="2 5" key="1">
    <citation type="journal article" date="2015" name="ISME J.">
        <title>Elemental sulfur and acetate can support life of a novel strictly anaerobic haloarchaeon.</title>
        <authorList>
            <person name="Sorokin D.Y."/>
            <person name="Kublanov I.V."/>
            <person name="Gavrilov S.N."/>
            <person name="Rojo D."/>
            <person name="Roman P."/>
            <person name="Golyshin P.N."/>
            <person name="Slepak V.Z."/>
            <person name="Smedile F."/>
            <person name="Ferrer M."/>
            <person name="Messina E."/>
            <person name="La Cono V."/>
            <person name="Yakimov M.M."/>
        </authorList>
    </citation>
    <scope>NUCLEOTIDE SEQUENCE [LARGE SCALE GENOMIC DNA]</scope>
    <source>
        <strain evidence="2 5">HSR2</strain>
    </source>
</reference>
<dbReference type="Proteomes" id="UP000069906">
    <property type="component" value="Chromosome"/>
</dbReference>
<dbReference type="Pfam" id="PF23447">
    <property type="entry name" value="DUF7128"/>
    <property type="match status" value="1"/>
</dbReference>
<dbReference type="RefSeq" id="WP_050048810.1">
    <property type="nucleotide sequence ID" value="NZ_CP008874.1"/>
</dbReference>
<proteinExistence type="predicted"/>
<name>A0A0F7PEU7_9EURY</name>
<dbReference type="AlphaFoldDB" id="A0A0F7PEU7"/>
<dbReference type="PROSITE" id="PS50157">
    <property type="entry name" value="ZINC_FINGER_C2H2_2"/>
    <property type="match status" value="1"/>
</dbReference>
<dbReference type="KEGG" id="hsf:HLASA_1635"/>
<feature type="domain" description="C2H2-type" evidence="1">
    <location>
        <begin position="13"/>
        <end position="40"/>
    </location>
</feature>
<dbReference type="Proteomes" id="UP000060390">
    <property type="component" value="Chromosome"/>
</dbReference>
<evidence type="ECO:0000313" key="3">
    <source>
        <dbReference type="EMBL" id="ALG82518.1"/>
    </source>
</evidence>
<evidence type="ECO:0000313" key="5">
    <source>
        <dbReference type="Proteomes" id="UP000069906"/>
    </source>
</evidence>
<dbReference type="EMBL" id="CP008874">
    <property type="protein sequence ID" value="AKH98124.1"/>
    <property type="molecule type" value="Genomic_DNA"/>
</dbReference>
<reference evidence="3 4" key="3">
    <citation type="journal article" date="2016" name="Stand. Genomic Sci.">
        <title>Complete genome sequence of 'Halanaeroarchaeum sulfurireducens' M27-SA2, a sulfur-reducing and acetate-oxidizing haloarchaeon from the deep-sea hypersaline anoxic lake Medee.</title>
        <authorList>
            <person name="Messina E."/>
            <person name="Sorokin D.Y."/>
            <person name="Kublanov I.V."/>
            <person name="Toshchakov S."/>
            <person name="Lopatina A."/>
            <person name="Arcadi E."/>
            <person name="Smedile F."/>
            <person name="La Spada G."/>
            <person name="La Cono V."/>
            <person name="Yakimov M.M."/>
        </authorList>
    </citation>
    <scope>NUCLEOTIDE SEQUENCE [LARGE SCALE GENOMIC DNA]</scope>
    <source>
        <strain evidence="3 4">M27-SA2</strain>
    </source>
</reference>
<organism evidence="2 5">
    <name type="scientific">Halanaeroarchaeum sulfurireducens</name>
    <dbReference type="NCBI Taxonomy" id="1604004"/>
    <lineage>
        <taxon>Archaea</taxon>
        <taxon>Methanobacteriati</taxon>
        <taxon>Methanobacteriota</taxon>
        <taxon>Stenosarchaea group</taxon>
        <taxon>Halobacteria</taxon>
        <taxon>Halobacteriales</taxon>
        <taxon>Halobacteriaceae</taxon>
        <taxon>Halanaeroarchaeum</taxon>
    </lineage>
</organism>
<evidence type="ECO:0000313" key="2">
    <source>
        <dbReference type="EMBL" id="AKH98124.1"/>
    </source>
</evidence>
<gene>
    <name evidence="3" type="ORF">HLASA_1635</name>
    <name evidence="2" type="ORF">HLASF_1648</name>
</gene>
<dbReference type="STRING" id="1604004.HLASA_1635"/>
<dbReference type="InterPro" id="IPR013087">
    <property type="entry name" value="Znf_C2H2_type"/>
</dbReference>
<dbReference type="HOGENOM" id="CLU_3210688_0_0_2"/>
<dbReference type="KEGG" id="hsu:HLASF_1648"/>
<keyword evidence="5" id="KW-1185">Reference proteome</keyword>
<dbReference type="EMBL" id="CP011564">
    <property type="protein sequence ID" value="ALG82518.1"/>
    <property type="molecule type" value="Genomic_DNA"/>
</dbReference>
<accession>A0A0F7PEU7</accession>
<protein>
    <submittedName>
        <fullName evidence="2">Small CPxCG-related zinc finger protein</fullName>
    </submittedName>
</protein>
<dbReference type="GeneID" id="80368152"/>
<dbReference type="InterPro" id="IPR055552">
    <property type="entry name" value="DUF7128"/>
</dbReference>